<dbReference type="SMART" id="SM00448">
    <property type="entry name" value="REC"/>
    <property type="match status" value="1"/>
</dbReference>
<dbReference type="EMBL" id="CP061379">
    <property type="protein sequence ID" value="QPF95248.1"/>
    <property type="molecule type" value="Genomic_DNA"/>
</dbReference>
<sequence>MPKQKQKLIAIVEDNQPFRESMQKLIALLGYTAESFPSAASFLASPFVAKTACLVADVNMPGMTGPELHRHLRDAGYKIPTILVTAYPDDVVRDRALKDGVVCYLSKPVDDDHLERCLGSAVRSGESPEQAS</sequence>
<feature type="domain" description="Response regulatory" evidence="3">
    <location>
        <begin position="8"/>
        <end position="122"/>
    </location>
</feature>
<dbReference type="Proteomes" id="UP000594621">
    <property type="component" value="Chromosome"/>
</dbReference>
<accession>A0A7S9H321</accession>
<dbReference type="SUPFAM" id="SSF52172">
    <property type="entry name" value="CheY-like"/>
    <property type="match status" value="1"/>
</dbReference>
<feature type="modified residue" description="4-aspartylphosphate" evidence="2">
    <location>
        <position position="57"/>
    </location>
</feature>
<dbReference type="InterPro" id="IPR001789">
    <property type="entry name" value="Sig_transdc_resp-reg_receiver"/>
</dbReference>
<dbReference type="PROSITE" id="PS50110">
    <property type="entry name" value="RESPONSE_REGULATORY"/>
    <property type="match status" value="1"/>
</dbReference>
<evidence type="ECO:0000259" key="3">
    <source>
        <dbReference type="PROSITE" id="PS50110"/>
    </source>
</evidence>
<evidence type="ECO:0000256" key="2">
    <source>
        <dbReference type="PROSITE-ProRule" id="PRU00169"/>
    </source>
</evidence>
<dbReference type="PANTHER" id="PTHR44591">
    <property type="entry name" value="STRESS RESPONSE REGULATOR PROTEIN 1"/>
    <property type="match status" value="1"/>
</dbReference>
<dbReference type="InterPro" id="IPR011006">
    <property type="entry name" value="CheY-like_superfamily"/>
</dbReference>
<keyword evidence="5" id="KW-1185">Reference proteome</keyword>
<dbReference type="GO" id="GO:0000160">
    <property type="term" value="P:phosphorelay signal transduction system"/>
    <property type="evidence" value="ECO:0007669"/>
    <property type="project" value="InterPro"/>
</dbReference>
<keyword evidence="1 2" id="KW-0597">Phosphoprotein</keyword>
<evidence type="ECO:0000256" key="1">
    <source>
        <dbReference type="ARBA" id="ARBA00022553"/>
    </source>
</evidence>
<name>A0A7S9H321_9BRAD</name>
<gene>
    <name evidence="4" type="ORF">IC761_19045</name>
</gene>
<evidence type="ECO:0000313" key="5">
    <source>
        <dbReference type="Proteomes" id="UP000594621"/>
    </source>
</evidence>
<proteinExistence type="predicted"/>
<reference evidence="4 5" key="1">
    <citation type="submission" date="2020-09" db="EMBL/GenBank/DDBJ databases">
        <title>Complete genomes of bradyrhizobia occurring on native shrubby legumes in Australia.</title>
        <authorList>
            <person name="Lafay B."/>
        </authorList>
    </citation>
    <scope>NUCLEOTIDE SEQUENCE [LARGE SCALE GENOMIC DNA]</scope>
    <source>
        <strain evidence="4 5">BDV5040</strain>
    </source>
</reference>
<dbReference type="InterPro" id="IPR050595">
    <property type="entry name" value="Bact_response_regulator"/>
</dbReference>
<dbReference type="PANTHER" id="PTHR44591:SF25">
    <property type="entry name" value="CHEMOTAXIS TWO-COMPONENT RESPONSE REGULATOR"/>
    <property type="match status" value="1"/>
</dbReference>
<evidence type="ECO:0000313" key="4">
    <source>
        <dbReference type="EMBL" id="QPF95248.1"/>
    </source>
</evidence>
<dbReference type="KEGG" id="bcou:IC761_19045"/>
<dbReference type="Pfam" id="PF00072">
    <property type="entry name" value="Response_reg"/>
    <property type="match status" value="1"/>
</dbReference>
<dbReference type="Gene3D" id="3.40.50.2300">
    <property type="match status" value="1"/>
</dbReference>
<dbReference type="AlphaFoldDB" id="A0A7S9H321"/>
<organism evidence="4 5">
    <name type="scientific">Bradyrhizobium commune</name>
    <dbReference type="NCBI Taxonomy" id="83627"/>
    <lineage>
        <taxon>Bacteria</taxon>
        <taxon>Pseudomonadati</taxon>
        <taxon>Pseudomonadota</taxon>
        <taxon>Alphaproteobacteria</taxon>
        <taxon>Hyphomicrobiales</taxon>
        <taxon>Nitrobacteraceae</taxon>
        <taxon>Bradyrhizobium</taxon>
    </lineage>
</organism>
<protein>
    <submittedName>
        <fullName evidence="4">Response regulator</fullName>
    </submittedName>
</protein>